<gene>
    <name evidence="2" type="ORF">A2960_05040</name>
</gene>
<protein>
    <recommendedName>
        <fullName evidence="4">Glycosyltransferase RgtA/B/C/D-like domain-containing protein</fullName>
    </recommendedName>
</protein>
<keyword evidence="1" id="KW-0812">Transmembrane</keyword>
<keyword evidence="1" id="KW-0472">Membrane</keyword>
<feature type="transmembrane region" description="Helical" evidence="1">
    <location>
        <begin position="145"/>
        <end position="167"/>
    </location>
</feature>
<feature type="transmembrane region" description="Helical" evidence="1">
    <location>
        <begin position="96"/>
        <end position="125"/>
    </location>
</feature>
<feature type="transmembrane region" description="Helical" evidence="1">
    <location>
        <begin position="385"/>
        <end position="402"/>
    </location>
</feature>
<dbReference type="Proteomes" id="UP000176609">
    <property type="component" value="Unassembled WGS sequence"/>
</dbReference>
<feature type="transmembrane region" description="Helical" evidence="1">
    <location>
        <begin position="234"/>
        <end position="250"/>
    </location>
</feature>
<organism evidence="2 3">
    <name type="scientific">Candidatus Gottesmanbacteria bacterium RIFCSPLOWO2_01_FULL_39_12b</name>
    <dbReference type="NCBI Taxonomy" id="1798388"/>
    <lineage>
        <taxon>Bacteria</taxon>
        <taxon>Candidatus Gottesmaniibacteriota</taxon>
    </lineage>
</organism>
<feature type="transmembrane region" description="Helical" evidence="1">
    <location>
        <begin position="211"/>
        <end position="228"/>
    </location>
</feature>
<evidence type="ECO:0000313" key="2">
    <source>
        <dbReference type="EMBL" id="OGG25693.1"/>
    </source>
</evidence>
<feature type="transmembrane region" description="Helical" evidence="1">
    <location>
        <begin position="270"/>
        <end position="291"/>
    </location>
</feature>
<accession>A0A1F6AMK7</accession>
<reference evidence="2 3" key="1">
    <citation type="journal article" date="2016" name="Nat. Commun.">
        <title>Thousands of microbial genomes shed light on interconnected biogeochemical processes in an aquifer system.</title>
        <authorList>
            <person name="Anantharaman K."/>
            <person name="Brown C.T."/>
            <person name="Hug L.A."/>
            <person name="Sharon I."/>
            <person name="Castelle C.J."/>
            <person name="Probst A.J."/>
            <person name="Thomas B.C."/>
            <person name="Singh A."/>
            <person name="Wilkins M.J."/>
            <person name="Karaoz U."/>
            <person name="Brodie E.L."/>
            <person name="Williams K.H."/>
            <person name="Hubbard S.S."/>
            <person name="Banfield J.F."/>
        </authorList>
    </citation>
    <scope>NUCLEOTIDE SEQUENCE [LARGE SCALE GENOMIC DNA]</scope>
</reference>
<feature type="transmembrane region" description="Helical" evidence="1">
    <location>
        <begin position="409"/>
        <end position="428"/>
    </location>
</feature>
<feature type="transmembrane region" description="Helical" evidence="1">
    <location>
        <begin position="187"/>
        <end position="204"/>
    </location>
</feature>
<dbReference type="EMBL" id="MFJR01000015">
    <property type="protein sequence ID" value="OGG25693.1"/>
    <property type="molecule type" value="Genomic_DNA"/>
</dbReference>
<keyword evidence="1" id="KW-1133">Transmembrane helix</keyword>
<feature type="transmembrane region" description="Helical" evidence="1">
    <location>
        <begin position="12"/>
        <end position="34"/>
    </location>
</feature>
<proteinExistence type="predicted"/>
<feature type="transmembrane region" description="Helical" evidence="1">
    <location>
        <begin position="311"/>
        <end position="339"/>
    </location>
</feature>
<sequence length="563" mass="64959">MEFNKYRIKINYPFLIVALISLIYIVILLFPLILMEVQKPPNTINLMVGHYYEDYYEYLSFIKQGQKGHLFLTNLFTNDDPTKVFLSWGIYSMMGYIAFITHIIIPVWIIYWLFVVLFSFIYFLLTYITISEVLKGKTFRLKISAFILVITASPLFNISVTNGFTITPFDYWYSPGTPFSRYNMGTPHHQLIQIIFLAGIILMVKVLRKGIYLRSIIFSLFSLLLLVTSPPQLFLFWVAIPAAYFLNNLIDEIRKDNVKKNIIGVLLRSLWPIVPLIFICTFIIPLALFFNRMALQSPTMVSARLWDIKSFYYPPIQIFFLSTGFLAFLALGGLVFYLYKPTVLKLTFLLIFLIGSVITLIPLYFKEINLVALLGVHNLRFFNPASYIFLGTSAILVIERVAKKSLRKIMVLCSVILIFFISLGTLWWERINYKFSSTGNIQYMPEGLYQRLGQLEKSSHKNTVLTSPSSGMGLIIPAMTGRRVYYGRSIFTLNLEEKAKKTVDFYNMKMVPAKALEFLNKEGIGSVVVLKGVDTDENELKKYYPFLNKEYSNTELAILTVKP</sequence>
<name>A0A1F6AMK7_9BACT</name>
<feature type="transmembrane region" description="Helical" evidence="1">
    <location>
        <begin position="346"/>
        <end position="365"/>
    </location>
</feature>
<comment type="caution">
    <text evidence="2">The sequence shown here is derived from an EMBL/GenBank/DDBJ whole genome shotgun (WGS) entry which is preliminary data.</text>
</comment>
<evidence type="ECO:0000313" key="3">
    <source>
        <dbReference type="Proteomes" id="UP000176609"/>
    </source>
</evidence>
<dbReference type="AlphaFoldDB" id="A0A1F6AMK7"/>
<evidence type="ECO:0000256" key="1">
    <source>
        <dbReference type="SAM" id="Phobius"/>
    </source>
</evidence>
<evidence type="ECO:0008006" key="4">
    <source>
        <dbReference type="Google" id="ProtNLM"/>
    </source>
</evidence>